<evidence type="ECO:0000256" key="1">
    <source>
        <dbReference type="SAM" id="MobiDB-lite"/>
    </source>
</evidence>
<reference evidence="2" key="1">
    <citation type="submission" date="2025-08" db="UniProtKB">
        <authorList>
            <consortium name="Ensembl"/>
        </authorList>
    </citation>
    <scope>IDENTIFICATION</scope>
</reference>
<feature type="region of interest" description="Disordered" evidence="1">
    <location>
        <begin position="70"/>
        <end position="104"/>
    </location>
</feature>
<evidence type="ECO:0000313" key="3">
    <source>
        <dbReference type="Proteomes" id="UP000694381"/>
    </source>
</evidence>
<keyword evidence="3" id="KW-1185">Reference proteome</keyword>
<dbReference type="OMA" id="FMAHREN"/>
<evidence type="ECO:0008006" key="4">
    <source>
        <dbReference type="Google" id="ProtNLM"/>
    </source>
</evidence>
<organism evidence="2 3">
    <name type="scientific">Nannospalax galili</name>
    <name type="common">Northern Israeli blind subterranean mole rat</name>
    <name type="synonym">Spalax galili</name>
    <dbReference type="NCBI Taxonomy" id="1026970"/>
    <lineage>
        <taxon>Eukaryota</taxon>
        <taxon>Metazoa</taxon>
        <taxon>Chordata</taxon>
        <taxon>Craniata</taxon>
        <taxon>Vertebrata</taxon>
        <taxon>Euteleostomi</taxon>
        <taxon>Mammalia</taxon>
        <taxon>Eutheria</taxon>
        <taxon>Euarchontoglires</taxon>
        <taxon>Glires</taxon>
        <taxon>Rodentia</taxon>
        <taxon>Myomorpha</taxon>
        <taxon>Muroidea</taxon>
        <taxon>Spalacidae</taxon>
        <taxon>Spalacinae</taxon>
        <taxon>Nannospalax</taxon>
    </lineage>
</organism>
<dbReference type="Proteomes" id="UP000694381">
    <property type="component" value="Unassembled WGS sequence"/>
</dbReference>
<sequence length="104" mass="11477">FFCALAGLFVIAKDLFLESPFPWTIWSPYPHPTAYIQRLELALLCFTFLEIFLLGTTAIIACRMNDLSAEDKDDTPLVPDTPLELGGLSLAPPPSYADVTQGKD</sequence>
<name>A0A8C6QXR0_NANGA</name>
<dbReference type="Ensembl" id="ENSNGAT00000015381.1">
    <property type="protein sequence ID" value="ENSNGAP00000009864.1"/>
    <property type="gene ID" value="ENSNGAG00000012444.1"/>
</dbReference>
<dbReference type="GeneTree" id="ENSGT00390000010921"/>
<reference evidence="2" key="2">
    <citation type="submission" date="2025-09" db="UniProtKB">
        <authorList>
            <consortium name="Ensembl"/>
        </authorList>
    </citation>
    <scope>IDENTIFICATION</scope>
</reference>
<gene>
    <name evidence="2" type="primary">Ms4a10</name>
</gene>
<protein>
    <recommendedName>
        <fullName evidence="4">Membrane-spanning 4-domains subfamily A member 10</fullName>
    </recommendedName>
</protein>
<dbReference type="AlphaFoldDB" id="A0A8C6QXR0"/>
<evidence type="ECO:0000313" key="2">
    <source>
        <dbReference type="Ensembl" id="ENSNGAP00000009864.1"/>
    </source>
</evidence>
<proteinExistence type="predicted"/>
<accession>A0A8C6QXR0</accession>